<accession>A0ABX1BDQ0</accession>
<keyword evidence="3" id="KW-1185">Reference proteome</keyword>
<reference evidence="2 3" key="1">
    <citation type="submission" date="2020-03" db="EMBL/GenBank/DDBJ databases">
        <title>WGS of actinomycetes isolated from Thailand.</title>
        <authorList>
            <person name="Thawai C."/>
        </authorList>
    </citation>
    <scope>NUCLEOTIDE SEQUENCE [LARGE SCALE GENOMIC DNA]</scope>
    <source>
        <strain evidence="2 3">FMUSA5-5</strain>
    </source>
</reference>
<comment type="caution">
    <text evidence="2">The sequence shown here is derived from an EMBL/GenBank/DDBJ whole genome shotgun (WGS) entry which is preliminary data.</text>
</comment>
<keyword evidence="1" id="KW-1133">Transmembrane helix</keyword>
<keyword evidence="1" id="KW-0472">Membrane</keyword>
<keyword evidence="1" id="KW-0812">Transmembrane</keyword>
<dbReference type="EMBL" id="JAATEP010000031">
    <property type="protein sequence ID" value="NJP94685.1"/>
    <property type="molecule type" value="Genomic_DNA"/>
</dbReference>
<dbReference type="RefSeq" id="WP_168015765.1">
    <property type="nucleotide sequence ID" value="NZ_JAATEP010000031.1"/>
</dbReference>
<proteinExistence type="predicted"/>
<sequence length="94" mass="10029">MKHQCMRPDSMSHQPWQCPECGSLWEPLPLAAVAPPPEPERARMSRNTLVVVLSVAAGAVCLGAAVISMEAFSIAVAGVILVALILAYRSDNDD</sequence>
<organism evidence="2 3">
    <name type="scientific">Nonomuraea composti</name>
    <dbReference type="NCBI Taxonomy" id="2720023"/>
    <lineage>
        <taxon>Bacteria</taxon>
        <taxon>Bacillati</taxon>
        <taxon>Actinomycetota</taxon>
        <taxon>Actinomycetes</taxon>
        <taxon>Streptosporangiales</taxon>
        <taxon>Streptosporangiaceae</taxon>
        <taxon>Nonomuraea</taxon>
    </lineage>
</organism>
<name>A0ABX1BDQ0_9ACTN</name>
<protein>
    <recommendedName>
        <fullName evidence="4">DUF3040 domain-containing protein</fullName>
    </recommendedName>
</protein>
<feature type="transmembrane region" description="Helical" evidence="1">
    <location>
        <begin position="48"/>
        <end position="65"/>
    </location>
</feature>
<feature type="transmembrane region" description="Helical" evidence="1">
    <location>
        <begin position="71"/>
        <end position="88"/>
    </location>
</feature>
<dbReference type="Proteomes" id="UP000696294">
    <property type="component" value="Unassembled WGS sequence"/>
</dbReference>
<evidence type="ECO:0000313" key="2">
    <source>
        <dbReference type="EMBL" id="NJP94685.1"/>
    </source>
</evidence>
<evidence type="ECO:0000256" key="1">
    <source>
        <dbReference type="SAM" id="Phobius"/>
    </source>
</evidence>
<gene>
    <name evidence="2" type="ORF">HCN51_35495</name>
</gene>
<evidence type="ECO:0008006" key="4">
    <source>
        <dbReference type="Google" id="ProtNLM"/>
    </source>
</evidence>
<evidence type="ECO:0000313" key="3">
    <source>
        <dbReference type="Proteomes" id="UP000696294"/>
    </source>
</evidence>